<name>A0A3B0WRE8_9ZZZZ</name>
<dbReference type="AlphaFoldDB" id="A0A3B0WRE8"/>
<accession>A0A3B0WRE8</accession>
<dbReference type="InterPro" id="IPR027304">
    <property type="entry name" value="Trigger_fact/SurA_dom_sf"/>
</dbReference>
<keyword evidence="1" id="KW-1133">Transmembrane helix</keyword>
<keyword evidence="1" id="KW-0472">Membrane</keyword>
<dbReference type="PANTHER" id="PTHR47245">
    <property type="entry name" value="PEPTIDYLPROLYL ISOMERASE"/>
    <property type="match status" value="1"/>
</dbReference>
<sequence length="337" mass="37693">MRIPIWAISISVILNIVLILLFVDATNKKPITAITAPLVTTQSAKEAVIKNTVEEDVDLKRPVFKGQSNRLTQAADGSIFGPAVAIVNNVQIKQLELMPYLNEVIPAEQINQVKSFDAIPEKFLKSAIDSYAVDLLFEYLAKEKGITDNARLQAVLNKNKRRTIRTAYLSKVSPTLVNEKQVKIKYNELAKSLKGKKEYHARHILLASKKEASIIKKALLKKERSFDELAKLFSLDNSTGFKGGDLGYKVAGQLNLEFEKEISKLDLNVYSKPFKTALGWHVAVVEDRRDAKIMPYEQAVPTIRDNLQQQAVKALAIRLVKNADITLIDPLEMPATN</sequence>
<organism evidence="3">
    <name type="scientific">hydrothermal vent metagenome</name>
    <dbReference type="NCBI Taxonomy" id="652676"/>
    <lineage>
        <taxon>unclassified sequences</taxon>
        <taxon>metagenomes</taxon>
        <taxon>ecological metagenomes</taxon>
    </lineage>
</organism>
<dbReference type="SUPFAM" id="SSF109998">
    <property type="entry name" value="Triger factor/SurA peptide-binding domain-like"/>
    <property type="match status" value="1"/>
</dbReference>
<gene>
    <name evidence="3" type="ORF">MNBD_GAMMA06-469</name>
</gene>
<evidence type="ECO:0000256" key="1">
    <source>
        <dbReference type="SAM" id="Phobius"/>
    </source>
</evidence>
<dbReference type="EMBL" id="UOFD01000085">
    <property type="protein sequence ID" value="VAW55160.1"/>
    <property type="molecule type" value="Genomic_DNA"/>
</dbReference>
<evidence type="ECO:0000313" key="3">
    <source>
        <dbReference type="EMBL" id="VAW55160.1"/>
    </source>
</evidence>
<reference evidence="3" key="1">
    <citation type="submission" date="2018-06" db="EMBL/GenBank/DDBJ databases">
        <authorList>
            <person name="Zhirakovskaya E."/>
        </authorList>
    </citation>
    <scope>NUCLEOTIDE SEQUENCE</scope>
</reference>
<keyword evidence="1" id="KW-0812">Transmembrane</keyword>
<dbReference type="GO" id="GO:0003755">
    <property type="term" value="F:peptidyl-prolyl cis-trans isomerase activity"/>
    <property type="evidence" value="ECO:0007669"/>
    <property type="project" value="InterPro"/>
</dbReference>
<dbReference type="Gene3D" id="3.10.50.40">
    <property type="match status" value="1"/>
</dbReference>
<dbReference type="PROSITE" id="PS50198">
    <property type="entry name" value="PPIC_PPIASE_2"/>
    <property type="match status" value="1"/>
</dbReference>
<dbReference type="InterPro" id="IPR000297">
    <property type="entry name" value="PPIase_PpiC"/>
</dbReference>
<dbReference type="InterPro" id="IPR023058">
    <property type="entry name" value="PPIase_PpiC_CS"/>
</dbReference>
<dbReference type="InterPro" id="IPR050245">
    <property type="entry name" value="PrsA_foldase"/>
</dbReference>
<dbReference type="SUPFAM" id="SSF54534">
    <property type="entry name" value="FKBP-like"/>
    <property type="match status" value="1"/>
</dbReference>
<dbReference type="PANTHER" id="PTHR47245:SF2">
    <property type="entry name" value="PEPTIDYL-PROLYL CIS-TRANS ISOMERASE HP_0175-RELATED"/>
    <property type="match status" value="1"/>
</dbReference>
<evidence type="ECO:0000259" key="2">
    <source>
        <dbReference type="PROSITE" id="PS50198"/>
    </source>
</evidence>
<feature type="transmembrane region" description="Helical" evidence="1">
    <location>
        <begin position="6"/>
        <end position="23"/>
    </location>
</feature>
<dbReference type="InterPro" id="IPR046357">
    <property type="entry name" value="PPIase_dom_sf"/>
</dbReference>
<protein>
    <recommendedName>
        <fullName evidence="2">PpiC domain-containing protein</fullName>
    </recommendedName>
</protein>
<dbReference type="Pfam" id="PF00639">
    <property type="entry name" value="Rotamase"/>
    <property type="match status" value="1"/>
</dbReference>
<feature type="domain" description="PpiC" evidence="2">
    <location>
        <begin position="196"/>
        <end position="287"/>
    </location>
</feature>
<dbReference type="PROSITE" id="PS01096">
    <property type="entry name" value="PPIC_PPIASE_1"/>
    <property type="match status" value="1"/>
</dbReference>
<proteinExistence type="predicted"/>